<dbReference type="PANTHER" id="PTHR13696">
    <property type="entry name" value="P-LOOP CONTAINING NUCLEOSIDE TRIPHOSPHATE HYDROLASE"/>
    <property type="match status" value="1"/>
</dbReference>
<keyword evidence="3" id="KW-1185">Reference proteome</keyword>
<dbReference type="InterPro" id="IPR050678">
    <property type="entry name" value="DNA_Partitioning_ATPase"/>
</dbReference>
<gene>
    <name evidence="2" type="ORF">LOC71_00770</name>
</gene>
<evidence type="ECO:0000313" key="2">
    <source>
        <dbReference type="EMBL" id="MCC9640790.1"/>
    </source>
</evidence>
<accession>A0ABS8NB64</accession>
<dbReference type="Pfam" id="PF13614">
    <property type="entry name" value="AAA_31"/>
    <property type="match status" value="1"/>
</dbReference>
<dbReference type="InterPro" id="IPR027417">
    <property type="entry name" value="P-loop_NTPase"/>
</dbReference>
<dbReference type="Gene3D" id="3.40.50.300">
    <property type="entry name" value="P-loop containing nucleotide triphosphate hydrolases"/>
    <property type="match status" value="1"/>
</dbReference>
<feature type="domain" description="AAA" evidence="1">
    <location>
        <begin position="3"/>
        <end position="198"/>
    </location>
</feature>
<organism evidence="2 3">
    <name type="scientific">Rhodopirellula halodulae</name>
    <dbReference type="NCBI Taxonomy" id="2894198"/>
    <lineage>
        <taxon>Bacteria</taxon>
        <taxon>Pseudomonadati</taxon>
        <taxon>Planctomycetota</taxon>
        <taxon>Planctomycetia</taxon>
        <taxon>Pirellulales</taxon>
        <taxon>Pirellulaceae</taxon>
        <taxon>Rhodopirellula</taxon>
    </lineage>
</organism>
<dbReference type="SUPFAM" id="SSF52540">
    <property type="entry name" value="P-loop containing nucleoside triphosphate hydrolases"/>
    <property type="match status" value="1"/>
</dbReference>
<dbReference type="PANTHER" id="PTHR13696:SF52">
    <property type="entry name" value="PARA FAMILY PROTEIN CT_582"/>
    <property type="match status" value="1"/>
</dbReference>
<dbReference type="EMBL" id="JAJKFW010000003">
    <property type="protein sequence ID" value="MCC9640790.1"/>
    <property type="molecule type" value="Genomic_DNA"/>
</dbReference>
<evidence type="ECO:0000259" key="1">
    <source>
        <dbReference type="Pfam" id="PF13614"/>
    </source>
</evidence>
<name>A0ABS8NB64_9BACT</name>
<evidence type="ECO:0000313" key="3">
    <source>
        <dbReference type="Proteomes" id="UP001430306"/>
    </source>
</evidence>
<protein>
    <submittedName>
        <fullName evidence="2">AAA family ATPase</fullName>
    </submittedName>
</protein>
<comment type="caution">
    <text evidence="2">The sequence shown here is derived from an EMBL/GenBank/DDBJ whole genome shotgun (WGS) entry which is preliminary data.</text>
</comment>
<sequence>MPVLLMINLKGGVGKTASTVAIAETLAEQGYKTLVIDADHQSMAGELLLGEKRMLQCEKGKRTLHDVFLEMCSDDFELADLRNFIAQDTSNVETVCDYLDVIPCSFRIDDFYNNAFRSKRKTGLFDTERELFDHLKKQMPGVKAWLNQLYDFVIVDCPPSIAMQVKMFLRIADGCVIPSIPDQLSVRGSANLVDRLRRYRVDTIGTLWTLYRQQTSLHRMMVNEPYSKLPTPFDAVIPNATQLATAVDPRELATVKSNCDAKYSRQFASRYRDLCGEMISRLRNLGVVVEERQEELICL</sequence>
<dbReference type="RefSeq" id="WP_230252824.1">
    <property type="nucleotide sequence ID" value="NZ_JAJKFV010000009.1"/>
</dbReference>
<dbReference type="InterPro" id="IPR025669">
    <property type="entry name" value="AAA_dom"/>
</dbReference>
<reference evidence="2" key="1">
    <citation type="submission" date="2021-11" db="EMBL/GenBank/DDBJ databases">
        <title>Genome sequence.</title>
        <authorList>
            <person name="Sun Q."/>
        </authorList>
    </citation>
    <scope>NUCLEOTIDE SEQUENCE</scope>
    <source>
        <strain evidence="2">JC740</strain>
    </source>
</reference>
<dbReference type="CDD" id="cd02042">
    <property type="entry name" value="ParAB_family"/>
    <property type="match status" value="1"/>
</dbReference>
<proteinExistence type="predicted"/>
<dbReference type="Proteomes" id="UP001430306">
    <property type="component" value="Unassembled WGS sequence"/>
</dbReference>